<dbReference type="EMBL" id="QFZK01000031">
    <property type="protein sequence ID" value="RFO94782.1"/>
    <property type="molecule type" value="Genomic_DNA"/>
</dbReference>
<evidence type="ECO:0000256" key="5">
    <source>
        <dbReference type="ARBA" id="ARBA00023136"/>
    </source>
</evidence>
<dbReference type="OrthoDB" id="9154947at2"/>
<keyword evidence="2" id="KW-1003">Cell membrane</keyword>
<evidence type="ECO:0000313" key="7">
    <source>
        <dbReference type="EMBL" id="RFO94782.1"/>
    </source>
</evidence>
<organism evidence="7 8">
    <name type="scientific">Rhodoferax lacus</name>
    <dbReference type="NCBI Taxonomy" id="2184758"/>
    <lineage>
        <taxon>Bacteria</taxon>
        <taxon>Pseudomonadati</taxon>
        <taxon>Pseudomonadota</taxon>
        <taxon>Betaproteobacteria</taxon>
        <taxon>Burkholderiales</taxon>
        <taxon>Comamonadaceae</taxon>
        <taxon>Rhodoferax</taxon>
    </lineage>
</organism>
<dbReference type="RefSeq" id="WP_117180292.1">
    <property type="nucleotide sequence ID" value="NZ_QFZK01000031.1"/>
</dbReference>
<dbReference type="Pfam" id="PF03899">
    <property type="entry name" value="ATP-synt_I"/>
    <property type="match status" value="1"/>
</dbReference>
<feature type="transmembrane region" description="Helical" evidence="6">
    <location>
        <begin position="126"/>
        <end position="145"/>
    </location>
</feature>
<comment type="subcellular location">
    <subcellularLocation>
        <location evidence="1">Cell membrane</location>
        <topology evidence="1">Multi-pass membrane protein</topology>
    </subcellularLocation>
</comment>
<evidence type="ECO:0000256" key="1">
    <source>
        <dbReference type="ARBA" id="ARBA00004651"/>
    </source>
</evidence>
<accession>A0A3E1R6W2</accession>
<evidence type="ECO:0000256" key="4">
    <source>
        <dbReference type="ARBA" id="ARBA00022989"/>
    </source>
</evidence>
<dbReference type="Proteomes" id="UP000260665">
    <property type="component" value="Unassembled WGS sequence"/>
</dbReference>
<keyword evidence="8" id="KW-1185">Reference proteome</keyword>
<comment type="caution">
    <text evidence="7">The sequence shown here is derived from an EMBL/GenBank/DDBJ whole genome shotgun (WGS) entry which is preliminary data.</text>
</comment>
<evidence type="ECO:0000256" key="3">
    <source>
        <dbReference type="ARBA" id="ARBA00022692"/>
    </source>
</evidence>
<name>A0A3E1R6W2_9BURK</name>
<keyword evidence="3 6" id="KW-0812">Transmembrane</keyword>
<sequence>MVTIAADTEEQEVSDFTPLTAAEAKALREQHPSLSPWWVVAGQLVVGVLVALIAWAVTESQTVGVSAACGALAVIVPAALFARGVTGQFASANAGSAVLSFFVWEMVKIFVTVGIMFAAHRLVAGLSWPAMLLGLVVTMKVYWIALGFKRKPKPGANTNA</sequence>
<keyword evidence="5 6" id="KW-0472">Membrane</keyword>
<dbReference type="AlphaFoldDB" id="A0A3E1R6W2"/>
<gene>
    <name evidence="7" type="ORF">DIC66_21780</name>
</gene>
<proteinExistence type="predicted"/>
<dbReference type="InterPro" id="IPR005598">
    <property type="entry name" value="ATP_synth_I"/>
</dbReference>
<keyword evidence="4 6" id="KW-1133">Transmembrane helix</keyword>
<reference evidence="7 8" key="1">
    <citation type="submission" date="2018-05" db="EMBL/GenBank/DDBJ databases">
        <title>Rhodoferax soyangensis sp.nov., isolated from an oligotrophic freshwater lake.</title>
        <authorList>
            <person name="Park M."/>
        </authorList>
    </citation>
    <scope>NUCLEOTIDE SEQUENCE [LARGE SCALE GENOMIC DNA]</scope>
    <source>
        <strain evidence="7 8">IMCC26218</strain>
    </source>
</reference>
<feature type="transmembrane region" description="Helical" evidence="6">
    <location>
        <begin position="63"/>
        <end position="85"/>
    </location>
</feature>
<protein>
    <submittedName>
        <fullName evidence="7">ATP synthase subunit I</fullName>
    </submittedName>
</protein>
<evidence type="ECO:0000313" key="8">
    <source>
        <dbReference type="Proteomes" id="UP000260665"/>
    </source>
</evidence>
<evidence type="ECO:0000256" key="2">
    <source>
        <dbReference type="ARBA" id="ARBA00022475"/>
    </source>
</evidence>
<evidence type="ECO:0000256" key="6">
    <source>
        <dbReference type="SAM" id="Phobius"/>
    </source>
</evidence>
<feature type="transmembrane region" description="Helical" evidence="6">
    <location>
        <begin position="97"/>
        <end position="120"/>
    </location>
</feature>
<feature type="transmembrane region" description="Helical" evidence="6">
    <location>
        <begin position="37"/>
        <end position="57"/>
    </location>
</feature>
<dbReference type="GO" id="GO:0005886">
    <property type="term" value="C:plasma membrane"/>
    <property type="evidence" value="ECO:0007669"/>
    <property type="project" value="UniProtKB-SubCell"/>
</dbReference>